<dbReference type="Gene3D" id="3.90.220.20">
    <property type="entry name" value="DNA methylase specificity domains"/>
    <property type="match status" value="2"/>
</dbReference>
<protein>
    <submittedName>
        <fullName evidence="5">Restriction endonuclease subunit S</fullName>
    </submittedName>
</protein>
<dbReference type="CDD" id="cd17296">
    <property type="entry name" value="RMtype1_S_MmaC5ORF1169P_TRD1-CR1_like"/>
    <property type="match status" value="1"/>
</dbReference>
<keyword evidence="5" id="KW-0540">Nuclease</keyword>
<evidence type="ECO:0000256" key="3">
    <source>
        <dbReference type="ARBA" id="ARBA00023125"/>
    </source>
</evidence>
<dbReference type="GO" id="GO:0004519">
    <property type="term" value="F:endonuclease activity"/>
    <property type="evidence" value="ECO:0007669"/>
    <property type="project" value="UniProtKB-KW"/>
</dbReference>
<sequence length="376" mass="42717">MEYTSIGESCSVVSGGTPSRSKNEYWENGNIPWIKIGNIKSKYVNEYDELITEQGLNNSSAKLLKKGTILYTIFATLGEVGILDIEACTNQAIAGINITNPRITTDYLYYYLKSKKDYVNNIGRGVAQNNINLTTLKNFEIPLIDVDKQLNIVEILEKVERMICLKEKEIDDLDLLIKARFIEMFGDPVTDTKNWGQTLLKEHLESIKYGTSTPPIFTDDGYAFIRATNIKNGKIVTNDMKYIPQEEADRLEKCKLSGGEIIIVRSGVNAGDTCVVTDEYIGQYAGYDMILVLSSDLHPVFFNTLINTEYMDKVVKPLTRRAAQPHLNSEQTQRLPIIEVPFELQEQFADFVQQVDKSRFDIKKSIIELEREVVYD</sequence>
<evidence type="ECO:0000256" key="2">
    <source>
        <dbReference type="ARBA" id="ARBA00022747"/>
    </source>
</evidence>
<evidence type="ECO:0000259" key="4">
    <source>
        <dbReference type="Pfam" id="PF01420"/>
    </source>
</evidence>
<feature type="domain" description="Type I restriction modification DNA specificity" evidence="4">
    <location>
        <begin position="221"/>
        <end position="368"/>
    </location>
</feature>
<dbReference type="Pfam" id="PF01420">
    <property type="entry name" value="Methylase_S"/>
    <property type="match status" value="2"/>
</dbReference>
<dbReference type="InterPro" id="IPR044946">
    <property type="entry name" value="Restrct_endonuc_typeI_TRD_sf"/>
</dbReference>
<dbReference type="SUPFAM" id="SSF116734">
    <property type="entry name" value="DNA methylase specificity domain"/>
    <property type="match status" value="2"/>
</dbReference>
<dbReference type="InterPro" id="IPR000055">
    <property type="entry name" value="Restrct_endonuc_typeI_TRD"/>
</dbReference>
<dbReference type="GO" id="GO:0009307">
    <property type="term" value="P:DNA restriction-modification system"/>
    <property type="evidence" value="ECO:0007669"/>
    <property type="project" value="UniProtKB-KW"/>
</dbReference>
<reference evidence="5 6" key="1">
    <citation type="submission" date="2018-08" db="EMBL/GenBank/DDBJ databases">
        <title>A genome reference for cultivated species of the human gut microbiota.</title>
        <authorList>
            <person name="Zou Y."/>
            <person name="Xue W."/>
            <person name="Luo G."/>
        </authorList>
    </citation>
    <scope>NUCLEOTIDE SEQUENCE [LARGE SCALE GENOMIC DNA]</scope>
    <source>
        <strain evidence="5 6">AF22-10AC</strain>
    </source>
</reference>
<accession>A0A412J5Q8</accession>
<name>A0A412J5Q8_9FIRM</name>
<dbReference type="PANTHER" id="PTHR30408:SF12">
    <property type="entry name" value="TYPE I RESTRICTION ENZYME MJAVIII SPECIFICITY SUBUNIT"/>
    <property type="match status" value="1"/>
</dbReference>
<dbReference type="PANTHER" id="PTHR30408">
    <property type="entry name" value="TYPE-1 RESTRICTION ENZYME ECOKI SPECIFICITY PROTEIN"/>
    <property type="match status" value="1"/>
</dbReference>
<dbReference type="RefSeq" id="WP_118319590.1">
    <property type="nucleotide sequence ID" value="NZ_QRVM01000010.1"/>
</dbReference>
<keyword evidence="2" id="KW-0680">Restriction system</keyword>
<organism evidence="5 6">
    <name type="scientific">Holdemanella biformis</name>
    <dbReference type="NCBI Taxonomy" id="1735"/>
    <lineage>
        <taxon>Bacteria</taxon>
        <taxon>Bacillati</taxon>
        <taxon>Bacillota</taxon>
        <taxon>Erysipelotrichia</taxon>
        <taxon>Erysipelotrichales</taxon>
        <taxon>Erysipelotrichaceae</taxon>
        <taxon>Holdemanella</taxon>
    </lineage>
</organism>
<keyword evidence="5" id="KW-0255">Endonuclease</keyword>
<keyword evidence="5" id="KW-0378">Hydrolase</keyword>
<evidence type="ECO:0000313" key="6">
    <source>
        <dbReference type="Proteomes" id="UP000285274"/>
    </source>
</evidence>
<dbReference type="Proteomes" id="UP000285274">
    <property type="component" value="Unassembled WGS sequence"/>
</dbReference>
<feature type="domain" description="Type I restriction modification DNA specificity" evidence="4">
    <location>
        <begin position="2"/>
        <end position="172"/>
    </location>
</feature>
<dbReference type="GO" id="GO:0003677">
    <property type="term" value="F:DNA binding"/>
    <property type="evidence" value="ECO:0007669"/>
    <property type="project" value="UniProtKB-KW"/>
</dbReference>
<gene>
    <name evidence="5" type="ORF">DWX92_03590</name>
</gene>
<evidence type="ECO:0000256" key="1">
    <source>
        <dbReference type="ARBA" id="ARBA00010923"/>
    </source>
</evidence>
<evidence type="ECO:0000313" key="5">
    <source>
        <dbReference type="EMBL" id="RGS47720.1"/>
    </source>
</evidence>
<proteinExistence type="inferred from homology"/>
<keyword evidence="3" id="KW-0238">DNA-binding</keyword>
<dbReference type="AlphaFoldDB" id="A0A412J5Q8"/>
<comment type="caution">
    <text evidence="5">The sequence shown here is derived from an EMBL/GenBank/DDBJ whole genome shotgun (WGS) entry which is preliminary data.</text>
</comment>
<dbReference type="InterPro" id="IPR052021">
    <property type="entry name" value="Type-I_RS_S_subunit"/>
</dbReference>
<comment type="similarity">
    <text evidence="1">Belongs to the type-I restriction system S methylase family.</text>
</comment>
<dbReference type="EMBL" id="QRVM01000010">
    <property type="protein sequence ID" value="RGS47720.1"/>
    <property type="molecule type" value="Genomic_DNA"/>
</dbReference>